<dbReference type="Pfam" id="PF00990">
    <property type="entry name" value="GGDEF"/>
    <property type="match status" value="1"/>
</dbReference>
<evidence type="ECO:0000313" key="4">
    <source>
        <dbReference type="Proteomes" id="UP000616779"/>
    </source>
</evidence>
<dbReference type="Proteomes" id="UP000616779">
    <property type="component" value="Unassembled WGS sequence"/>
</dbReference>
<dbReference type="PANTHER" id="PTHR46663:SF3">
    <property type="entry name" value="SLL0267 PROTEIN"/>
    <property type="match status" value="1"/>
</dbReference>
<feature type="domain" description="GGDEF" evidence="2">
    <location>
        <begin position="199"/>
        <end position="330"/>
    </location>
</feature>
<dbReference type="SMART" id="SM00267">
    <property type="entry name" value="GGDEF"/>
    <property type="match status" value="1"/>
</dbReference>
<gene>
    <name evidence="3" type="ORF">GC098_17110</name>
</gene>
<sequence length="330" mass="38108">MNLIEFLCSHANLPKSLCRKHERGCGVMSHKADADIAKHSSLQKDTFVRQFIEQAWDLFSIFDVYGNLTYASKNFSEVIGFIPSDFQQVVDFIDSEYGMDLHKMFIKTLQTCSSSKLEFRARSASKNIIWFECTAIPIRNDEGVLAEISFVLTDITLRKNQESRLIAMAYHDPLTGLPNRRMFKEHLQQMLLKANRTKRPFGLLYLDIDDFKVINDTMGHDVGDAFLQDFTHRIKGCLREVDMFARMGGDEFTILLPAVDCKEHVESVAQRIVRCFEQPWEIQGQQFRATVSMGITMYRSNETDATSMMKEVDIALYKVKGKGRNHYQFY</sequence>
<dbReference type="InterPro" id="IPR000160">
    <property type="entry name" value="GGDEF_dom"/>
</dbReference>
<dbReference type="PROSITE" id="PS50113">
    <property type="entry name" value="PAC"/>
    <property type="match status" value="1"/>
</dbReference>
<name>A0ABX1XX75_9BACL</name>
<feature type="domain" description="PAC" evidence="1">
    <location>
        <begin position="115"/>
        <end position="167"/>
    </location>
</feature>
<dbReference type="CDD" id="cd01949">
    <property type="entry name" value="GGDEF"/>
    <property type="match status" value="1"/>
</dbReference>
<protein>
    <submittedName>
        <fullName evidence="3">Diguanylate cyclase</fullName>
    </submittedName>
</protein>
<dbReference type="EMBL" id="WHOA01000116">
    <property type="protein sequence ID" value="NOU73117.1"/>
    <property type="molecule type" value="Genomic_DNA"/>
</dbReference>
<dbReference type="PROSITE" id="PS50887">
    <property type="entry name" value="GGDEF"/>
    <property type="match status" value="1"/>
</dbReference>
<dbReference type="Pfam" id="PF13426">
    <property type="entry name" value="PAS_9"/>
    <property type="match status" value="1"/>
</dbReference>
<dbReference type="Gene3D" id="3.30.70.270">
    <property type="match status" value="1"/>
</dbReference>
<dbReference type="SUPFAM" id="SSF55785">
    <property type="entry name" value="PYP-like sensor domain (PAS domain)"/>
    <property type="match status" value="1"/>
</dbReference>
<dbReference type="InterPro" id="IPR035965">
    <property type="entry name" value="PAS-like_dom_sf"/>
</dbReference>
<reference evidence="3 4" key="1">
    <citation type="submission" date="2019-10" db="EMBL/GenBank/DDBJ databases">
        <title>Description of Paenibacillus terrestris sp. nov.</title>
        <authorList>
            <person name="Carlier A."/>
            <person name="Qi S."/>
        </authorList>
    </citation>
    <scope>NUCLEOTIDE SEQUENCE [LARGE SCALE GENOMIC DNA]</scope>
    <source>
        <strain evidence="3 4">LMG 31458</strain>
    </source>
</reference>
<dbReference type="Gene3D" id="3.30.450.20">
    <property type="entry name" value="PAS domain"/>
    <property type="match status" value="1"/>
</dbReference>
<evidence type="ECO:0000313" key="3">
    <source>
        <dbReference type="EMBL" id="NOU73117.1"/>
    </source>
</evidence>
<keyword evidence="4" id="KW-1185">Reference proteome</keyword>
<organism evidence="3 4">
    <name type="scientific">Paenibacillus phytorum</name>
    <dbReference type="NCBI Taxonomy" id="2654977"/>
    <lineage>
        <taxon>Bacteria</taxon>
        <taxon>Bacillati</taxon>
        <taxon>Bacillota</taxon>
        <taxon>Bacilli</taxon>
        <taxon>Bacillales</taxon>
        <taxon>Paenibacillaceae</taxon>
        <taxon>Paenibacillus</taxon>
    </lineage>
</organism>
<dbReference type="InterPro" id="IPR000700">
    <property type="entry name" value="PAS-assoc_C"/>
</dbReference>
<dbReference type="CDD" id="cd00130">
    <property type="entry name" value="PAS"/>
    <property type="match status" value="1"/>
</dbReference>
<comment type="caution">
    <text evidence="3">The sequence shown here is derived from an EMBL/GenBank/DDBJ whole genome shotgun (WGS) entry which is preliminary data.</text>
</comment>
<dbReference type="InterPro" id="IPR043128">
    <property type="entry name" value="Rev_trsase/Diguanyl_cyclase"/>
</dbReference>
<evidence type="ECO:0000259" key="2">
    <source>
        <dbReference type="PROSITE" id="PS50887"/>
    </source>
</evidence>
<dbReference type="InterPro" id="IPR000014">
    <property type="entry name" value="PAS"/>
</dbReference>
<dbReference type="SUPFAM" id="SSF55073">
    <property type="entry name" value="Nucleotide cyclase"/>
    <property type="match status" value="1"/>
</dbReference>
<dbReference type="NCBIfam" id="TIGR00229">
    <property type="entry name" value="sensory_box"/>
    <property type="match status" value="1"/>
</dbReference>
<evidence type="ECO:0000259" key="1">
    <source>
        <dbReference type="PROSITE" id="PS50113"/>
    </source>
</evidence>
<proteinExistence type="predicted"/>
<accession>A0ABX1XX75</accession>
<dbReference type="InterPro" id="IPR052163">
    <property type="entry name" value="DGC-Regulatory_Protein"/>
</dbReference>
<dbReference type="InterPro" id="IPR029787">
    <property type="entry name" value="Nucleotide_cyclase"/>
</dbReference>
<dbReference type="PANTHER" id="PTHR46663">
    <property type="entry name" value="DIGUANYLATE CYCLASE DGCT-RELATED"/>
    <property type="match status" value="1"/>
</dbReference>
<dbReference type="NCBIfam" id="TIGR00254">
    <property type="entry name" value="GGDEF"/>
    <property type="match status" value="1"/>
</dbReference>